<dbReference type="Pfam" id="PF12833">
    <property type="entry name" value="HTH_18"/>
    <property type="match status" value="1"/>
</dbReference>
<feature type="region of interest" description="Disordered" evidence="4">
    <location>
        <begin position="345"/>
        <end position="367"/>
    </location>
</feature>
<dbReference type="InterPro" id="IPR032783">
    <property type="entry name" value="AraC_lig"/>
</dbReference>
<dbReference type="InterPro" id="IPR018060">
    <property type="entry name" value="HTH_AraC"/>
</dbReference>
<keyword evidence="3" id="KW-0804">Transcription</keyword>
<evidence type="ECO:0000259" key="5">
    <source>
        <dbReference type="PROSITE" id="PS01124"/>
    </source>
</evidence>
<dbReference type="Pfam" id="PF12852">
    <property type="entry name" value="Cupin_6"/>
    <property type="match status" value="1"/>
</dbReference>
<dbReference type="PANTHER" id="PTHR46796:SF7">
    <property type="entry name" value="ARAC FAMILY TRANSCRIPTIONAL REGULATOR"/>
    <property type="match status" value="1"/>
</dbReference>
<dbReference type="InterPro" id="IPR020449">
    <property type="entry name" value="Tscrpt_reg_AraC-type_HTH"/>
</dbReference>
<dbReference type="GO" id="GO:0003700">
    <property type="term" value="F:DNA-binding transcription factor activity"/>
    <property type="evidence" value="ECO:0007669"/>
    <property type="project" value="InterPro"/>
</dbReference>
<dbReference type="EMBL" id="JAGEMK010000008">
    <property type="protein sequence ID" value="MBO1752855.1"/>
    <property type="molecule type" value="Genomic_DNA"/>
</dbReference>
<dbReference type="AlphaFoldDB" id="A0A939LTS0"/>
<accession>A0A939LTS0</accession>
<dbReference type="PROSITE" id="PS00041">
    <property type="entry name" value="HTH_ARAC_FAMILY_1"/>
    <property type="match status" value="1"/>
</dbReference>
<evidence type="ECO:0000256" key="2">
    <source>
        <dbReference type="ARBA" id="ARBA00023125"/>
    </source>
</evidence>
<dbReference type="GO" id="GO:0043565">
    <property type="term" value="F:sequence-specific DNA binding"/>
    <property type="evidence" value="ECO:0007669"/>
    <property type="project" value="InterPro"/>
</dbReference>
<proteinExistence type="predicted"/>
<dbReference type="Proteomes" id="UP000664209">
    <property type="component" value="Unassembled WGS sequence"/>
</dbReference>
<dbReference type="InterPro" id="IPR018062">
    <property type="entry name" value="HTH_AraC-typ_CS"/>
</dbReference>
<evidence type="ECO:0000313" key="7">
    <source>
        <dbReference type="Proteomes" id="UP000664209"/>
    </source>
</evidence>
<evidence type="ECO:0000313" key="6">
    <source>
        <dbReference type="EMBL" id="MBO1752855.1"/>
    </source>
</evidence>
<sequence length="367" mass="39577">MPSRPPSCAVRPRALDAPFRRCEARPVTSNAPRQHARSFPAPRPDPVGEALHLLRLDGALYCRSELTAPWGIDLPAVDDLLFLHVVTSGRAWLAVDGAPPRALDQGTVGLVAPGVRHRLTSDPAARATPLFDIPVETLSDRYEVLRHGGGGEPTLATCSALRLDHVAAGRLLAELPPSLVVDVWTDDDLGWVHSTMRLIAREASADRPGGETVLTRLADVLAVQVLRAWLDSSQAGAQGWLAALRDEHVGAALAAVHRSPAHPWTLDRLAALAHLSRSAFAARCTALLGEPAMRYVTWWRLRLAHDRLAAGEGPVASVAHEVGYVSEAAFSRAFRREFGLAPGEVRRRSPAPLPRSPEVTKELAVVP</sequence>
<dbReference type="PRINTS" id="PR00032">
    <property type="entry name" value="HTHARAC"/>
</dbReference>
<dbReference type="PROSITE" id="PS01124">
    <property type="entry name" value="HTH_ARAC_FAMILY_2"/>
    <property type="match status" value="1"/>
</dbReference>
<feature type="region of interest" description="Disordered" evidence="4">
    <location>
        <begin position="24"/>
        <end position="43"/>
    </location>
</feature>
<reference evidence="6" key="1">
    <citation type="submission" date="2021-03" db="EMBL/GenBank/DDBJ databases">
        <title>Actinotalea soli sp. nov., isolated from soil.</title>
        <authorList>
            <person name="Ping W."/>
            <person name="Zhang J."/>
        </authorList>
    </citation>
    <scope>NUCLEOTIDE SEQUENCE</scope>
    <source>
        <strain evidence="6">BY-33</strain>
    </source>
</reference>
<comment type="caution">
    <text evidence="6">The sequence shown here is derived from an EMBL/GenBank/DDBJ whole genome shotgun (WGS) entry which is preliminary data.</text>
</comment>
<dbReference type="SUPFAM" id="SSF46689">
    <property type="entry name" value="Homeodomain-like"/>
    <property type="match status" value="1"/>
</dbReference>
<dbReference type="PANTHER" id="PTHR46796">
    <property type="entry name" value="HTH-TYPE TRANSCRIPTIONAL ACTIVATOR RHAS-RELATED"/>
    <property type="match status" value="1"/>
</dbReference>
<keyword evidence="1" id="KW-0805">Transcription regulation</keyword>
<keyword evidence="7" id="KW-1185">Reference proteome</keyword>
<evidence type="ECO:0000256" key="4">
    <source>
        <dbReference type="SAM" id="MobiDB-lite"/>
    </source>
</evidence>
<name>A0A939LTS0_9CELL</name>
<dbReference type="InterPro" id="IPR009057">
    <property type="entry name" value="Homeodomain-like_sf"/>
</dbReference>
<dbReference type="InterPro" id="IPR050204">
    <property type="entry name" value="AraC_XylS_family_regulators"/>
</dbReference>
<dbReference type="SMART" id="SM00342">
    <property type="entry name" value="HTH_ARAC"/>
    <property type="match status" value="1"/>
</dbReference>
<protein>
    <submittedName>
        <fullName evidence="6">AraC family transcriptional regulator</fullName>
    </submittedName>
</protein>
<dbReference type="Gene3D" id="1.10.10.60">
    <property type="entry name" value="Homeodomain-like"/>
    <property type="match status" value="1"/>
</dbReference>
<gene>
    <name evidence="6" type="ORF">J4G33_13665</name>
</gene>
<feature type="domain" description="HTH araC/xylS-type" evidence="5">
    <location>
        <begin position="250"/>
        <end position="348"/>
    </location>
</feature>
<evidence type="ECO:0000256" key="1">
    <source>
        <dbReference type="ARBA" id="ARBA00023015"/>
    </source>
</evidence>
<organism evidence="6 7">
    <name type="scientific">Actinotalea soli</name>
    <dbReference type="NCBI Taxonomy" id="2819234"/>
    <lineage>
        <taxon>Bacteria</taxon>
        <taxon>Bacillati</taxon>
        <taxon>Actinomycetota</taxon>
        <taxon>Actinomycetes</taxon>
        <taxon>Micrococcales</taxon>
        <taxon>Cellulomonadaceae</taxon>
        <taxon>Actinotalea</taxon>
    </lineage>
</organism>
<evidence type="ECO:0000256" key="3">
    <source>
        <dbReference type="ARBA" id="ARBA00023163"/>
    </source>
</evidence>
<keyword evidence="2" id="KW-0238">DNA-binding</keyword>